<evidence type="ECO:0000313" key="3">
    <source>
        <dbReference type="Proteomes" id="UP001147747"/>
    </source>
</evidence>
<keyword evidence="3" id="KW-1185">Reference proteome</keyword>
<dbReference type="OrthoDB" id="5431013at2759"/>
<dbReference type="AlphaFoldDB" id="A0A9W9VP08"/>
<organism evidence="2 3">
    <name type="scientific">Penicillium cosmopolitanum</name>
    <dbReference type="NCBI Taxonomy" id="1131564"/>
    <lineage>
        <taxon>Eukaryota</taxon>
        <taxon>Fungi</taxon>
        <taxon>Dikarya</taxon>
        <taxon>Ascomycota</taxon>
        <taxon>Pezizomycotina</taxon>
        <taxon>Eurotiomycetes</taxon>
        <taxon>Eurotiomycetidae</taxon>
        <taxon>Eurotiales</taxon>
        <taxon>Aspergillaceae</taxon>
        <taxon>Penicillium</taxon>
    </lineage>
</organism>
<feature type="compositionally biased region" description="Basic residues" evidence="1">
    <location>
        <begin position="267"/>
        <end position="282"/>
    </location>
</feature>
<evidence type="ECO:0000256" key="1">
    <source>
        <dbReference type="SAM" id="MobiDB-lite"/>
    </source>
</evidence>
<dbReference type="EMBL" id="JAPZBU010000009">
    <property type="protein sequence ID" value="KAJ5386651.1"/>
    <property type="molecule type" value="Genomic_DNA"/>
</dbReference>
<dbReference type="GeneID" id="81372809"/>
<feature type="region of interest" description="Disordered" evidence="1">
    <location>
        <begin position="232"/>
        <end position="282"/>
    </location>
</feature>
<comment type="caution">
    <text evidence="2">The sequence shown here is derived from an EMBL/GenBank/DDBJ whole genome shotgun (WGS) entry which is preliminary data.</text>
</comment>
<reference evidence="2" key="2">
    <citation type="journal article" date="2023" name="IMA Fungus">
        <title>Comparative genomic study of the Penicillium genus elucidates a diverse pangenome and 15 lateral gene transfer events.</title>
        <authorList>
            <person name="Petersen C."/>
            <person name="Sorensen T."/>
            <person name="Nielsen M.R."/>
            <person name="Sondergaard T.E."/>
            <person name="Sorensen J.L."/>
            <person name="Fitzpatrick D.A."/>
            <person name="Frisvad J.C."/>
            <person name="Nielsen K.L."/>
        </authorList>
    </citation>
    <scope>NUCLEOTIDE SEQUENCE</scope>
    <source>
        <strain evidence="2">IBT 29677</strain>
    </source>
</reference>
<feature type="compositionally biased region" description="Acidic residues" evidence="1">
    <location>
        <begin position="177"/>
        <end position="206"/>
    </location>
</feature>
<dbReference type="Proteomes" id="UP001147747">
    <property type="component" value="Unassembled WGS sequence"/>
</dbReference>
<evidence type="ECO:0000313" key="2">
    <source>
        <dbReference type="EMBL" id="KAJ5386651.1"/>
    </source>
</evidence>
<reference evidence="2" key="1">
    <citation type="submission" date="2022-12" db="EMBL/GenBank/DDBJ databases">
        <authorList>
            <person name="Petersen C."/>
        </authorList>
    </citation>
    <scope>NUCLEOTIDE SEQUENCE</scope>
    <source>
        <strain evidence="2">IBT 29677</strain>
    </source>
</reference>
<dbReference type="RefSeq" id="XP_056484449.1">
    <property type="nucleotide sequence ID" value="XM_056633829.1"/>
</dbReference>
<sequence length="339" mass="38821">MLLMLNAIMYAGQLRRTNDAAVLGDQREMIQLLLKDKQESEAKYYDLTRSIEMVHINDRANIEDKGATAMFTAAQSTDTPKFKTGETFPRMSQAERVAMQKDLKSYRQLIQSFINYIDMCQSSLEDTRHLRIRNGVMNLHLAEIEEYRKNQDPHVVQALKRMVSTIQSSSYEVLQSCDEDDEEEEYDYYEDDDGEDGEDEDGDEPELLSNQDKSQTRYCRCSFSHAVHCPSRAESADEEFIRGRTRNRSPPGLIGANRPGFAERQRTRSRSPRSRSRVHRKTPVVAAGLGTAAIASLYERGKQQSRSSEIPIQDGEKKPVFETVEELILNWTALTVDEM</sequence>
<name>A0A9W9VP08_9EURO</name>
<gene>
    <name evidence="2" type="ORF">N7509_009192</name>
</gene>
<protein>
    <submittedName>
        <fullName evidence="2">Polyamine oxidase</fullName>
    </submittedName>
</protein>
<proteinExistence type="predicted"/>
<accession>A0A9W9VP08</accession>
<feature type="region of interest" description="Disordered" evidence="1">
    <location>
        <begin position="171"/>
        <end position="211"/>
    </location>
</feature>